<name>A0A926JR81_9FLAO</name>
<keyword evidence="3" id="KW-1185">Reference proteome</keyword>
<proteinExistence type="predicted"/>
<dbReference type="RefSeq" id="WP_187965039.1">
    <property type="nucleotide sequence ID" value="NZ_JACVDC010000017.1"/>
</dbReference>
<organism evidence="2 3">
    <name type="scientific">Sinomicrobium weinanense</name>
    <dbReference type="NCBI Taxonomy" id="2842200"/>
    <lineage>
        <taxon>Bacteria</taxon>
        <taxon>Pseudomonadati</taxon>
        <taxon>Bacteroidota</taxon>
        <taxon>Flavobacteriia</taxon>
        <taxon>Flavobacteriales</taxon>
        <taxon>Flavobacteriaceae</taxon>
        <taxon>Sinomicrobium</taxon>
    </lineage>
</organism>
<gene>
    <name evidence="2" type="ORF">IBL28_07925</name>
</gene>
<dbReference type="AlphaFoldDB" id="A0A926JR81"/>
<accession>A0A926JR81</accession>
<evidence type="ECO:0000256" key="1">
    <source>
        <dbReference type="SAM" id="MobiDB-lite"/>
    </source>
</evidence>
<dbReference type="EMBL" id="JACVDC010000017">
    <property type="protein sequence ID" value="MBC9795889.1"/>
    <property type="molecule type" value="Genomic_DNA"/>
</dbReference>
<protein>
    <submittedName>
        <fullName evidence="2">Uncharacterized protein</fullName>
    </submittedName>
</protein>
<comment type="caution">
    <text evidence="2">The sequence shown here is derived from an EMBL/GenBank/DDBJ whole genome shotgun (WGS) entry which is preliminary data.</text>
</comment>
<evidence type="ECO:0000313" key="2">
    <source>
        <dbReference type="EMBL" id="MBC9795889.1"/>
    </source>
</evidence>
<dbReference type="Proteomes" id="UP000653730">
    <property type="component" value="Unassembled WGS sequence"/>
</dbReference>
<feature type="compositionally biased region" description="Acidic residues" evidence="1">
    <location>
        <begin position="54"/>
        <end position="75"/>
    </location>
</feature>
<feature type="region of interest" description="Disordered" evidence="1">
    <location>
        <begin position="54"/>
        <end position="81"/>
    </location>
</feature>
<sequence length="81" mass="9646">MKNDREYLDVLLGKLRSGTMTEEEFEHLKAYMGRPETEQEIKQLMDEHWKEIAEAEEEEDFDGEEGPDEEDDPFDEMFSLN</sequence>
<evidence type="ECO:0000313" key="3">
    <source>
        <dbReference type="Proteomes" id="UP000653730"/>
    </source>
</evidence>
<reference evidence="2 3" key="1">
    <citation type="submission" date="2020-09" db="EMBL/GenBank/DDBJ databases">
        <title>Sinomicrobium weinanense sp. nov., a halophilic bacteria isolated from saline-alkali soil.</title>
        <authorList>
            <person name="Wu P."/>
            <person name="Ren H."/>
            <person name="Mei Y."/>
            <person name="Liang Y."/>
            <person name="Chen Z."/>
        </authorList>
    </citation>
    <scope>NUCLEOTIDE SEQUENCE [LARGE SCALE GENOMIC DNA]</scope>
    <source>
        <strain evidence="2 3">FJxs</strain>
    </source>
</reference>